<dbReference type="RefSeq" id="WP_379053230.1">
    <property type="nucleotide sequence ID" value="NZ_JBHUIK010000007.1"/>
</dbReference>
<keyword evidence="3" id="KW-1185">Reference proteome</keyword>
<protein>
    <submittedName>
        <fullName evidence="2">Helix-turn-helix domain-containing protein</fullName>
    </submittedName>
</protein>
<dbReference type="SUPFAM" id="SSF47413">
    <property type="entry name" value="lambda repressor-like DNA-binding domains"/>
    <property type="match status" value="1"/>
</dbReference>
<dbReference type="InterPro" id="IPR010982">
    <property type="entry name" value="Lambda_DNA-bd_dom_sf"/>
</dbReference>
<gene>
    <name evidence="2" type="ORF">ACFSKK_21980</name>
</gene>
<evidence type="ECO:0000313" key="2">
    <source>
        <dbReference type="EMBL" id="MFD2216349.1"/>
    </source>
</evidence>
<reference evidence="3" key="1">
    <citation type="journal article" date="2019" name="Int. J. Syst. Evol. Microbiol.">
        <title>The Global Catalogue of Microorganisms (GCM) 10K type strain sequencing project: providing services to taxonomists for standard genome sequencing and annotation.</title>
        <authorList>
            <consortium name="The Broad Institute Genomics Platform"/>
            <consortium name="The Broad Institute Genome Sequencing Center for Infectious Disease"/>
            <person name="Wu L."/>
            <person name="Ma J."/>
        </authorList>
    </citation>
    <scope>NUCLEOTIDE SEQUENCE [LARGE SCALE GENOMIC DNA]</scope>
    <source>
        <strain evidence="3">CGMCC 1.15474</strain>
    </source>
</reference>
<organism evidence="2 3">
    <name type="scientific">Metabacillus endolithicus</name>
    <dbReference type="NCBI Taxonomy" id="1535204"/>
    <lineage>
        <taxon>Bacteria</taxon>
        <taxon>Bacillati</taxon>
        <taxon>Bacillota</taxon>
        <taxon>Bacilli</taxon>
        <taxon>Bacillales</taxon>
        <taxon>Bacillaceae</taxon>
        <taxon>Metabacillus</taxon>
    </lineage>
</organism>
<dbReference type="SMART" id="SM00530">
    <property type="entry name" value="HTH_XRE"/>
    <property type="match status" value="1"/>
</dbReference>
<comment type="caution">
    <text evidence="2">The sequence shown here is derived from an EMBL/GenBank/DDBJ whole genome shotgun (WGS) entry which is preliminary data.</text>
</comment>
<evidence type="ECO:0000313" key="3">
    <source>
        <dbReference type="Proteomes" id="UP001597318"/>
    </source>
</evidence>
<dbReference type="Pfam" id="PF01381">
    <property type="entry name" value="HTH_3"/>
    <property type="match status" value="1"/>
</dbReference>
<dbReference type="Gene3D" id="1.10.260.40">
    <property type="entry name" value="lambda repressor-like DNA-binding domains"/>
    <property type="match status" value="1"/>
</dbReference>
<evidence type="ECO:0000259" key="1">
    <source>
        <dbReference type="PROSITE" id="PS50943"/>
    </source>
</evidence>
<dbReference type="PROSITE" id="PS50943">
    <property type="entry name" value="HTH_CROC1"/>
    <property type="match status" value="1"/>
</dbReference>
<proteinExistence type="predicted"/>
<dbReference type="EMBL" id="JBHUIK010000007">
    <property type="protein sequence ID" value="MFD2216349.1"/>
    <property type="molecule type" value="Genomic_DNA"/>
</dbReference>
<name>A0ABW5C598_9BACI</name>
<dbReference type="CDD" id="cd00093">
    <property type="entry name" value="HTH_XRE"/>
    <property type="match status" value="1"/>
</dbReference>
<dbReference type="InterPro" id="IPR001387">
    <property type="entry name" value="Cro/C1-type_HTH"/>
</dbReference>
<feature type="domain" description="HTH cro/C1-type" evidence="1">
    <location>
        <begin position="503"/>
        <end position="554"/>
    </location>
</feature>
<sequence length="555" mass="64883">MVQKNMIDVAKEIFKSHVSIVEAWENKWKILSDNPYEDGIVDTASFRAYLLILEEITNESNLPISNLKSWIYNYRDRIVSFVEPFIENEWSYNRTRKNTRDIKSENQELVTSLVNTEFAESGSALIFHKLRETISKNEFKDIQVYPTAQISDERKKMKAVAQVRNEANKGLRLTSSEIEQWQNLTDHAISVMDDLTADIFDIISIMWMKKAQYKDEMIHFHCDDALNLRNIQGRSGGQGEYQTGYRKKDRDDVMKRLAALSSIWIRIEKDELRLVDEETKNIDRLEQVQFNPLFLVDSITVAYRGDEPVGIYECSIRPGEIMSHFLFGARKESGFLALKALQYNPIRQKYHKRLARYLAWQWRIRQKKADYFRPYNLSGDKGILKVMGLEINERYPQRTKETVENVLDTLLEDKIIDNWEYVGDFDGISSKKFWLEGWLNSQVRIIPTKDLLSQYKKENIEEKQTINTISMLQSLIEKEMKIVSEYENSTNDDTNALASLFTKERKKRNLSISAAASQIGVSHSTLSRFERGQIKKPTNENIEKIKNWLGIEDLD</sequence>
<dbReference type="Proteomes" id="UP001597318">
    <property type="component" value="Unassembled WGS sequence"/>
</dbReference>
<accession>A0ABW5C598</accession>